<proteinExistence type="predicted"/>
<keyword evidence="12" id="KW-1185">Reference proteome</keyword>
<feature type="transmembrane region" description="Helical" evidence="10">
    <location>
        <begin position="163"/>
        <end position="184"/>
    </location>
</feature>
<dbReference type="PANTHER" id="PTHR43298">
    <property type="entry name" value="MULTIDRUG RESISTANCE PROTEIN NORM-RELATED"/>
    <property type="match status" value="1"/>
</dbReference>
<evidence type="ECO:0000313" key="12">
    <source>
        <dbReference type="Proteomes" id="UP000504724"/>
    </source>
</evidence>
<dbReference type="AlphaFoldDB" id="A0A7D4NRS3"/>
<feature type="transmembrane region" description="Helical" evidence="10">
    <location>
        <begin position="350"/>
        <end position="369"/>
    </location>
</feature>
<name>A0A7D4NRS3_9GAMM</name>
<keyword evidence="6 10" id="KW-1133">Transmembrane helix</keyword>
<feature type="transmembrane region" description="Helical" evidence="10">
    <location>
        <begin position="278"/>
        <end position="299"/>
    </location>
</feature>
<evidence type="ECO:0000256" key="4">
    <source>
        <dbReference type="ARBA" id="ARBA00022475"/>
    </source>
</evidence>
<feature type="transmembrane region" description="Helical" evidence="10">
    <location>
        <begin position="190"/>
        <end position="214"/>
    </location>
</feature>
<evidence type="ECO:0000256" key="2">
    <source>
        <dbReference type="ARBA" id="ARBA00022448"/>
    </source>
</evidence>
<comment type="subcellular location">
    <subcellularLocation>
        <location evidence="1">Cell inner membrane</location>
        <topology evidence="1">Multi-pass membrane protein</topology>
    </subcellularLocation>
</comment>
<dbReference type="PIRSF" id="PIRSF006603">
    <property type="entry name" value="DinF"/>
    <property type="match status" value="1"/>
</dbReference>
<dbReference type="Pfam" id="PF01554">
    <property type="entry name" value="MatE"/>
    <property type="match status" value="2"/>
</dbReference>
<evidence type="ECO:0000256" key="9">
    <source>
        <dbReference type="ARBA" id="ARBA00031636"/>
    </source>
</evidence>
<organism evidence="11 12">
    <name type="scientific">Thiomicrorhabdus xiamenensis</name>
    <dbReference type="NCBI Taxonomy" id="2739063"/>
    <lineage>
        <taxon>Bacteria</taxon>
        <taxon>Pseudomonadati</taxon>
        <taxon>Pseudomonadota</taxon>
        <taxon>Gammaproteobacteria</taxon>
        <taxon>Thiotrichales</taxon>
        <taxon>Piscirickettsiaceae</taxon>
        <taxon>Thiomicrorhabdus</taxon>
    </lineage>
</organism>
<keyword evidence="5 10" id="KW-0812">Transmembrane</keyword>
<keyword evidence="4" id="KW-1003">Cell membrane</keyword>
<feature type="transmembrane region" description="Helical" evidence="10">
    <location>
        <begin position="131"/>
        <end position="151"/>
    </location>
</feature>
<reference evidence="11 12" key="1">
    <citation type="submission" date="2020-05" db="EMBL/GenBank/DDBJ databases">
        <title>Thiomicrorhabdus sediminis sp.nov. and Thiomicrorhabdus xiamenensis sp.nov., novel sulfur-oxidizing bacteria isolated from coastal sediment.</title>
        <authorList>
            <person name="Liu X."/>
        </authorList>
    </citation>
    <scope>NUCLEOTIDE SEQUENCE [LARGE SCALE GENOMIC DNA]</scope>
    <source>
        <strain evidence="11 12">G2</strain>
    </source>
</reference>
<gene>
    <name evidence="11" type="ORF">HQN79_05995</name>
</gene>
<dbReference type="GO" id="GO:0015297">
    <property type="term" value="F:antiporter activity"/>
    <property type="evidence" value="ECO:0007669"/>
    <property type="project" value="UniProtKB-KW"/>
</dbReference>
<evidence type="ECO:0000256" key="5">
    <source>
        <dbReference type="ARBA" id="ARBA00022692"/>
    </source>
</evidence>
<protein>
    <recommendedName>
        <fullName evidence="9">Multidrug-efflux transporter</fullName>
    </recommendedName>
</protein>
<feature type="transmembrane region" description="Helical" evidence="10">
    <location>
        <begin position="320"/>
        <end position="338"/>
    </location>
</feature>
<evidence type="ECO:0000256" key="3">
    <source>
        <dbReference type="ARBA" id="ARBA00022449"/>
    </source>
</evidence>
<dbReference type="NCBIfam" id="TIGR00797">
    <property type="entry name" value="matE"/>
    <property type="match status" value="1"/>
</dbReference>
<dbReference type="PANTHER" id="PTHR43298:SF2">
    <property type="entry name" value="FMN_FAD EXPORTER YEEO-RELATED"/>
    <property type="match status" value="1"/>
</dbReference>
<evidence type="ECO:0000256" key="1">
    <source>
        <dbReference type="ARBA" id="ARBA00004429"/>
    </source>
</evidence>
<accession>A0A7D4NRS3</accession>
<evidence type="ECO:0000256" key="7">
    <source>
        <dbReference type="ARBA" id="ARBA00023065"/>
    </source>
</evidence>
<evidence type="ECO:0000256" key="10">
    <source>
        <dbReference type="SAM" id="Phobius"/>
    </source>
</evidence>
<dbReference type="EMBL" id="CP054020">
    <property type="protein sequence ID" value="QKI90311.1"/>
    <property type="molecule type" value="Genomic_DNA"/>
</dbReference>
<dbReference type="GO" id="GO:0005886">
    <property type="term" value="C:plasma membrane"/>
    <property type="evidence" value="ECO:0007669"/>
    <property type="project" value="UniProtKB-SubCell"/>
</dbReference>
<evidence type="ECO:0000256" key="8">
    <source>
        <dbReference type="ARBA" id="ARBA00023136"/>
    </source>
</evidence>
<dbReference type="InterPro" id="IPR050222">
    <property type="entry name" value="MATE_MdtK"/>
</dbReference>
<feature type="transmembrane region" description="Helical" evidence="10">
    <location>
        <begin position="390"/>
        <end position="409"/>
    </location>
</feature>
<feature type="transmembrane region" description="Helical" evidence="10">
    <location>
        <begin position="421"/>
        <end position="440"/>
    </location>
</feature>
<evidence type="ECO:0000313" key="11">
    <source>
        <dbReference type="EMBL" id="QKI90311.1"/>
    </source>
</evidence>
<dbReference type="Proteomes" id="UP000504724">
    <property type="component" value="Chromosome"/>
</dbReference>
<keyword evidence="8 10" id="KW-0472">Membrane</keyword>
<dbReference type="InterPro" id="IPR048279">
    <property type="entry name" value="MdtK-like"/>
</dbReference>
<keyword evidence="2" id="KW-0813">Transport</keyword>
<sequence>MSSRRFRQESKILLRLAFPILLAQLALTALGVVDTLMSGWSGTNDLAAIGLGSSIMLPVFIFGTGVLLAITPLVAKAFGRHDNAAVSVFLGQGILLALPIGLLSAFILNNMQPVLDILELNSEVYRLTDDYLRYIAWGLPAIAFYQALRFYWEGLGQTLPTMWISFIALICNIPLNALFIYGGFGIDPLGAAGCGVASAIVMWLMLAIGLVYVYRNPNTRQHINCSNLLPKHWKLGVLPALKIGIPNAMALLFEVSLFTLIALFVAPLGATVLAGQQIAISVTSMAFMLPLSLSMALTVRIGQEYGRGDLNRLRQVIQVGYFYALMMGAFLALNTYFFRHELIGLYTEDTAVIAVTITLLILAAIYQIFDSVQVSTAGILRGFHDTKVTMWVTFVSYWLIGIGLGYVLSFTDLITAPLGVVGFWLGICLGLSVAAVLLVWRLRYQLPFLYTEMQLSHVVTKGDYD</sequence>
<dbReference type="KEGG" id="txa:HQN79_05995"/>
<keyword evidence="7" id="KW-0406">Ion transport</keyword>
<dbReference type="GO" id="GO:0042910">
    <property type="term" value="F:xenobiotic transmembrane transporter activity"/>
    <property type="evidence" value="ECO:0007669"/>
    <property type="project" value="InterPro"/>
</dbReference>
<dbReference type="CDD" id="cd13131">
    <property type="entry name" value="MATE_NorM_like"/>
    <property type="match status" value="1"/>
</dbReference>
<dbReference type="GO" id="GO:0006811">
    <property type="term" value="P:monoatomic ion transport"/>
    <property type="evidence" value="ECO:0007669"/>
    <property type="project" value="UniProtKB-KW"/>
</dbReference>
<feature type="transmembrane region" description="Helical" evidence="10">
    <location>
        <begin position="251"/>
        <end position="272"/>
    </location>
</feature>
<feature type="transmembrane region" description="Helical" evidence="10">
    <location>
        <begin position="55"/>
        <end position="75"/>
    </location>
</feature>
<keyword evidence="3" id="KW-0050">Antiport</keyword>
<evidence type="ECO:0000256" key="6">
    <source>
        <dbReference type="ARBA" id="ARBA00022989"/>
    </source>
</evidence>
<feature type="transmembrane region" description="Helical" evidence="10">
    <location>
        <begin position="87"/>
        <end position="111"/>
    </location>
</feature>
<dbReference type="InterPro" id="IPR002528">
    <property type="entry name" value="MATE_fam"/>
</dbReference>